<evidence type="ECO:0000313" key="3">
    <source>
        <dbReference type="Proteomes" id="UP000321424"/>
    </source>
</evidence>
<sequence length="151" mass="16870">MTQVQIECLVKGFPRQEVYETLKDADVYRRNAPDRVKSVETAASLDGKGAVTDWEVYFRNGLLAWSEQDFYDDEACVLSFEQIDGDFDTFEGSWVAADGDEPDEVKLVFRADFDFGVPSLESIVAPVAVRVLTQTMSNIVLQVFPGSSIVQ</sequence>
<dbReference type="InterPro" id="IPR023393">
    <property type="entry name" value="START-like_dom_sf"/>
</dbReference>
<accession>A0A511MHN8</accession>
<proteinExistence type="predicted"/>
<evidence type="ECO:0000313" key="2">
    <source>
        <dbReference type="EMBL" id="GEM40152.1"/>
    </source>
</evidence>
<dbReference type="Pfam" id="PF03364">
    <property type="entry name" value="Polyketide_cyc"/>
    <property type="match status" value="1"/>
</dbReference>
<dbReference type="RefSeq" id="WP_186818583.1">
    <property type="nucleotide sequence ID" value="NZ_BJXA01000033.1"/>
</dbReference>
<evidence type="ECO:0000259" key="1">
    <source>
        <dbReference type="Pfam" id="PF03364"/>
    </source>
</evidence>
<dbReference type="AlphaFoldDB" id="A0A511MHN8"/>
<comment type="caution">
    <text evidence="2">The sequence shown here is derived from an EMBL/GenBank/DDBJ whole genome shotgun (WGS) entry which is preliminary data.</text>
</comment>
<gene>
    <name evidence="2" type="ORF">NN4_46710</name>
</gene>
<name>A0A511MHN8_9NOCA</name>
<dbReference type="Gene3D" id="3.30.530.20">
    <property type="match status" value="1"/>
</dbReference>
<feature type="domain" description="Coenzyme Q-binding protein COQ10 START" evidence="1">
    <location>
        <begin position="13"/>
        <end position="135"/>
    </location>
</feature>
<dbReference type="EMBL" id="BJXA01000033">
    <property type="protein sequence ID" value="GEM40152.1"/>
    <property type="molecule type" value="Genomic_DNA"/>
</dbReference>
<reference evidence="2 3" key="1">
    <citation type="submission" date="2019-07" db="EMBL/GenBank/DDBJ databases">
        <title>Whole genome shotgun sequence of Nocardia ninae NBRC 108245.</title>
        <authorList>
            <person name="Hosoyama A."/>
            <person name="Uohara A."/>
            <person name="Ohji S."/>
            <person name="Ichikawa N."/>
        </authorList>
    </citation>
    <scope>NUCLEOTIDE SEQUENCE [LARGE SCALE GENOMIC DNA]</scope>
    <source>
        <strain evidence="2 3">NBRC 108245</strain>
    </source>
</reference>
<keyword evidence="3" id="KW-1185">Reference proteome</keyword>
<dbReference type="InterPro" id="IPR005031">
    <property type="entry name" value="COQ10_START"/>
</dbReference>
<dbReference type="SUPFAM" id="SSF55961">
    <property type="entry name" value="Bet v1-like"/>
    <property type="match status" value="1"/>
</dbReference>
<dbReference type="Proteomes" id="UP000321424">
    <property type="component" value="Unassembled WGS sequence"/>
</dbReference>
<protein>
    <submittedName>
        <fullName evidence="2">Cyclase</fullName>
    </submittedName>
</protein>
<organism evidence="2 3">
    <name type="scientific">Nocardia ninae NBRC 108245</name>
    <dbReference type="NCBI Taxonomy" id="1210091"/>
    <lineage>
        <taxon>Bacteria</taxon>
        <taxon>Bacillati</taxon>
        <taxon>Actinomycetota</taxon>
        <taxon>Actinomycetes</taxon>
        <taxon>Mycobacteriales</taxon>
        <taxon>Nocardiaceae</taxon>
        <taxon>Nocardia</taxon>
    </lineage>
</organism>